<evidence type="ECO:0000256" key="1">
    <source>
        <dbReference type="PIRNR" id="PIRNR004638"/>
    </source>
</evidence>
<keyword evidence="1" id="KW-0349">Heme</keyword>
<dbReference type="Proteomes" id="UP000198925">
    <property type="component" value="Unassembled WGS sequence"/>
</dbReference>
<dbReference type="AlphaFoldDB" id="A0A1G6TS42"/>
<dbReference type="GO" id="GO:0006782">
    <property type="term" value="P:protoporphyrinogen IX biosynthetic process"/>
    <property type="evidence" value="ECO:0007669"/>
    <property type="project" value="UniProtKB-UniRule"/>
</dbReference>
<comment type="pathway">
    <text evidence="1">Porphyrin-containing compound metabolism; protoporphyrin-IX biosynthesis; protoporphyrin-IX from protoporphyrinogen-IX: step 1/1.</text>
</comment>
<evidence type="ECO:0000313" key="4">
    <source>
        <dbReference type="Proteomes" id="UP000198925"/>
    </source>
</evidence>
<comment type="function">
    <text evidence="1">Catalyzes the oxidation of protoporphyrinogen IX to protoporphyrin IX.</text>
</comment>
<keyword evidence="2" id="KW-1133">Transmembrane helix</keyword>
<gene>
    <name evidence="3" type="ORF">SAMN04487779_1006175</name>
</gene>
<evidence type="ECO:0000313" key="3">
    <source>
        <dbReference type="EMBL" id="SDD31982.1"/>
    </source>
</evidence>
<dbReference type="PIRSF" id="PIRSF004638">
    <property type="entry name" value="UCP004638"/>
    <property type="match status" value="1"/>
</dbReference>
<dbReference type="EMBL" id="FMZX01000006">
    <property type="protein sequence ID" value="SDD31982.1"/>
    <property type="molecule type" value="Genomic_DNA"/>
</dbReference>
<comment type="catalytic activity">
    <reaction evidence="1">
        <text>protoporphyrinogen IX + 3 A = protoporphyrin IX + 3 AH2</text>
        <dbReference type="Rhea" id="RHEA:62000"/>
        <dbReference type="ChEBI" id="CHEBI:13193"/>
        <dbReference type="ChEBI" id="CHEBI:17499"/>
        <dbReference type="ChEBI" id="CHEBI:57306"/>
        <dbReference type="ChEBI" id="CHEBI:57307"/>
    </reaction>
</comment>
<dbReference type="GO" id="GO:0046872">
    <property type="term" value="F:metal ion binding"/>
    <property type="evidence" value="ECO:0007669"/>
    <property type="project" value="UniProtKB-UniRule"/>
</dbReference>
<keyword evidence="4" id="KW-1185">Reference proteome</keyword>
<dbReference type="UniPathway" id="UPA00251">
    <property type="reaction ID" value="UER00324"/>
</dbReference>
<keyword evidence="1" id="KW-1003">Cell membrane</keyword>
<feature type="transmembrane region" description="Helical" evidence="2">
    <location>
        <begin position="53"/>
        <end position="75"/>
    </location>
</feature>
<dbReference type="InterPro" id="IPR005265">
    <property type="entry name" value="HemJ-like"/>
</dbReference>
<keyword evidence="1 2" id="KW-0472">Membrane</keyword>
<dbReference type="Pfam" id="PF03653">
    <property type="entry name" value="UPF0093"/>
    <property type="match status" value="1"/>
</dbReference>
<comment type="cofactor">
    <cofactor evidence="1">
        <name>heme b</name>
        <dbReference type="ChEBI" id="CHEBI:60344"/>
    </cofactor>
    <text evidence="1">Binds 1 heme b (iron(II)-protoporphyrin IX) group per subunit.</text>
</comment>
<feature type="transmembrane region" description="Helical" evidence="2">
    <location>
        <begin position="115"/>
        <end position="133"/>
    </location>
</feature>
<accession>A0A1G6TS42</accession>
<dbReference type="EC" id="1.3.99.-" evidence="1"/>
<protein>
    <recommendedName>
        <fullName evidence="1">Protoporphyrinogen IX oxidase</fullName>
        <ecNumber evidence="1">1.3.99.-</ecNumber>
    </recommendedName>
</protein>
<dbReference type="RefSeq" id="WP_090663606.1">
    <property type="nucleotide sequence ID" value="NZ_FMZX01000006.1"/>
</dbReference>
<comment type="similarity">
    <text evidence="1">Belongs to the HemJ family.</text>
</comment>
<evidence type="ECO:0000256" key="2">
    <source>
        <dbReference type="SAM" id="Phobius"/>
    </source>
</evidence>
<proteinExistence type="inferred from homology"/>
<dbReference type="STRING" id="938405.SAMN02927895_03389"/>
<name>A0A1G6TS42_9PROT</name>
<organism evidence="3 4">
    <name type="scientific">Belnapia rosea</name>
    <dbReference type="NCBI Taxonomy" id="938405"/>
    <lineage>
        <taxon>Bacteria</taxon>
        <taxon>Pseudomonadati</taxon>
        <taxon>Pseudomonadota</taxon>
        <taxon>Alphaproteobacteria</taxon>
        <taxon>Acetobacterales</taxon>
        <taxon>Roseomonadaceae</taxon>
        <taxon>Belnapia</taxon>
    </lineage>
</organism>
<keyword evidence="1" id="KW-0408">Iron</keyword>
<reference evidence="3 4" key="1">
    <citation type="submission" date="2016-10" db="EMBL/GenBank/DDBJ databases">
        <authorList>
            <person name="de Groot N.N."/>
        </authorList>
    </citation>
    <scope>NUCLEOTIDE SEQUENCE [LARGE SCALE GENOMIC DNA]</scope>
    <source>
        <strain evidence="3 4">CPCC 100156</strain>
    </source>
</reference>
<dbReference type="GO" id="GO:0005886">
    <property type="term" value="C:plasma membrane"/>
    <property type="evidence" value="ECO:0007669"/>
    <property type="project" value="UniProtKB-UniRule"/>
</dbReference>
<dbReference type="GO" id="GO:0070818">
    <property type="term" value="F:protoporphyrinogen oxidase activity"/>
    <property type="evidence" value="ECO:0007669"/>
    <property type="project" value="UniProtKB-UniRule"/>
</dbReference>
<keyword evidence="2" id="KW-0812">Transmembrane</keyword>
<feature type="transmembrane region" description="Helical" evidence="2">
    <location>
        <begin position="82"/>
        <end position="103"/>
    </location>
</feature>
<keyword evidence="1" id="KW-0479">Metal-binding</keyword>
<sequence length="136" mass="14268">MDLLWLKALHVAAVLLFTSGLLAQSLALAAALQDSVSPGVLARLRRWDQRITAPALLAMWALGIAAVLEGGWFGAGWLSAKLLLVISLTGLHGIQAGALRRLAFEAGRPPRSLGWAPVAVVLSFVAVALLAVAKPF</sequence>